<evidence type="ECO:0000256" key="2">
    <source>
        <dbReference type="ARBA" id="ARBA00022898"/>
    </source>
</evidence>
<accession>A0A9P4I6V4</accession>
<dbReference type="InterPro" id="IPR000277">
    <property type="entry name" value="Cys/Met-Metab_PyrdxlP-dep_enz"/>
</dbReference>
<dbReference type="PANTHER" id="PTHR42699:SF1">
    <property type="entry name" value="CYSTATHIONINE GAMMA-SYNTHASE-RELATED"/>
    <property type="match status" value="1"/>
</dbReference>
<keyword evidence="2 3" id="KW-0663">Pyridoxal phosphate</keyword>
<dbReference type="GO" id="GO:0019346">
    <property type="term" value="P:transsulfuration"/>
    <property type="evidence" value="ECO:0007669"/>
    <property type="project" value="InterPro"/>
</dbReference>
<dbReference type="EMBL" id="ML978135">
    <property type="protein sequence ID" value="KAF2094028.1"/>
    <property type="molecule type" value="Genomic_DNA"/>
</dbReference>
<dbReference type="PANTHER" id="PTHR42699">
    <property type="match status" value="1"/>
</dbReference>
<evidence type="ECO:0000256" key="3">
    <source>
        <dbReference type="RuleBase" id="RU362118"/>
    </source>
</evidence>
<evidence type="ECO:0000313" key="4">
    <source>
        <dbReference type="EMBL" id="KAF2094028.1"/>
    </source>
</evidence>
<reference evidence="4" key="1">
    <citation type="journal article" date="2020" name="Stud. Mycol.">
        <title>101 Dothideomycetes genomes: a test case for predicting lifestyles and emergence of pathogens.</title>
        <authorList>
            <person name="Haridas S."/>
            <person name="Albert R."/>
            <person name="Binder M."/>
            <person name="Bloem J."/>
            <person name="Labutti K."/>
            <person name="Salamov A."/>
            <person name="Andreopoulos B."/>
            <person name="Baker S."/>
            <person name="Barry K."/>
            <person name="Bills G."/>
            <person name="Bluhm B."/>
            <person name="Cannon C."/>
            <person name="Castanera R."/>
            <person name="Culley D."/>
            <person name="Daum C."/>
            <person name="Ezra D."/>
            <person name="Gonzalez J."/>
            <person name="Henrissat B."/>
            <person name="Kuo A."/>
            <person name="Liang C."/>
            <person name="Lipzen A."/>
            <person name="Lutzoni F."/>
            <person name="Magnuson J."/>
            <person name="Mondo S."/>
            <person name="Nolan M."/>
            <person name="Ohm R."/>
            <person name="Pangilinan J."/>
            <person name="Park H.-J."/>
            <person name="Ramirez L."/>
            <person name="Alfaro M."/>
            <person name="Sun H."/>
            <person name="Tritt A."/>
            <person name="Yoshinaga Y."/>
            <person name="Zwiers L.-H."/>
            <person name="Turgeon B."/>
            <person name="Goodwin S."/>
            <person name="Spatafora J."/>
            <person name="Crous P."/>
            <person name="Grigoriev I."/>
        </authorList>
    </citation>
    <scope>NUCLEOTIDE SEQUENCE</scope>
    <source>
        <strain evidence="4">CBS 133067</strain>
    </source>
</reference>
<dbReference type="InterPro" id="IPR015422">
    <property type="entry name" value="PyrdxlP-dep_Trfase_small"/>
</dbReference>
<dbReference type="OrthoDB" id="10047078at2759"/>
<proteinExistence type="inferred from homology"/>
<dbReference type="Gene3D" id="3.90.1150.10">
    <property type="entry name" value="Aspartate Aminotransferase, domain 1"/>
    <property type="match status" value="1"/>
</dbReference>
<sequence length="569" mass="63501">MTADIAKISTTPGHAIPPFPRHAITTHLPTWQAVLDFADRKPEIMTMFKSMYPRMMLHRDVIELAGSVLKFAKAPEGQTCFLYPSLEAAESQVKFSTDPRRKEAMLKKEDLNLRVFDIDVRYYAVFFDAKKTPMTMPFWTNAGIGVSSRMAEQSLQHIDQLKEVSLSSVFSAPPPANGQPKESSAEYKTQERIASLLERAPVGGARDIKVKADDVYFFQTGMAAIWWVHEYLIGARNGTSILYGYAFHSTPHVLEDFGPAYKLFGNGSTEELDELESFLETEKKEGRKVQAIWAEFPANPMLTIPDLSRLRKLADTYDVVLCVDDTVGSFCNVDVMGADGADIVLTSLTKSFSGYADVMGGSAVLNPLTKSYSELKEVFTKRYHNDVCPLDLEALEHNSRDYLERSKAFNYKAEFLVNWLEKKAKDPNSAVKEVMYPSCHPQRPNYDARKRPTTAEFEAGYGCLFSVEFDNVPETIAFYDTMSKYIHIGPHLGAHRTLVLCYVKAIYAKGLDHVAPFGLHETAIRVSVGSEDDPEQLLEVFKIAVAEADALKAKSEDAEKAPTAVASVS</sequence>
<keyword evidence="5" id="KW-1185">Reference proteome</keyword>
<dbReference type="Pfam" id="PF01053">
    <property type="entry name" value="Cys_Met_Meta_PP"/>
    <property type="match status" value="1"/>
</dbReference>
<gene>
    <name evidence="4" type="ORF">NA57DRAFT_60678</name>
</gene>
<evidence type="ECO:0000313" key="5">
    <source>
        <dbReference type="Proteomes" id="UP000799772"/>
    </source>
</evidence>
<dbReference type="Gene3D" id="3.40.640.10">
    <property type="entry name" value="Type I PLP-dependent aspartate aminotransferase-like (Major domain)"/>
    <property type="match status" value="1"/>
</dbReference>
<dbReference type="Proteomes" id="UP000799772">
    <property type="component" value="Unassembled WGS sequence"/>
</dbReference>
<dbReference type="InterPro" id="IPR051750">
    <property type="entry name" value="Trans-sulfuration_enzymes"/>
</dbReference>
<dbReference type="GO" id="GO:0030170">
    <property type="term" value="F:pyridoxal phosphate binding"/>
    <property type="evidence" value="ECO:0007669"/>
    <property type="project" value="InterPro"/>
</dbReference>
<dbReference type="AlphaFoldDB" id="A0A9P4I6V4"/>
<name>A0A9P4I6V4_9PEZI</name>
<protein>
    <submittedName>
        <fullName evidence="4">Cystathionine gamma-synthase, converts cysteine into cystathionine</fullName>
    </submittedName>
</protein>
<evidence type="ECO:0000256" key="1">
    <source>
        <dbReference type="ARBA" id="ARBA00001933"/>
    </source>
</evidence>
<dbReference type="GO" id="GO:0003962">
    <property type="term" value="F:cystathionine gamma-synthase activity"/>
    <property type="evidence" value="ECO:0007669"/>
    <property type="project" value="TreeGrafter"/>
</dbReference>
<comment type="similarity">
    <text evidence="3">Belongs to the trans-sulfuration enzymes family.</text>
</comment>
<dbReference type="SUPFAM" id="SSF53383">
    <property type="entry name" value="PLP-dependent transferases"/>
    <property type="match status" value="1"/>
</dbReference>
<dbReference type="InterPro" id="IPR015421">
    <property type="entry name" value="PyrdxlP-dep_Trfase_major"/>
</dbReference>
<organism evidence="4 5">
    <name type="scientific">Rhizodiscina lignyota</name>
    <dbReference type="NCBI Taxonomy" id="1504668"/>
    <lineage>
        <taxon>Eukaryota</taxon>
        <taxon>Fungi</taxon>
        <taxon>Dikarya</taxon>
        <taxon>Ascomycota</taxon>
        <taxon>Pezizomycotina</taxon>
        <taxon>Dothideomycetes</taxon>
        <taxon>Pleosporomycetidae</taxon>
        <taxon>Aulographales</taxon>
        <taxon>Rhizodiscinaceae</taxon>
        <taxon>Rhizodiscina</taxon>
    </lineage>
</organism>
<comment type="cofactor">
    <cofactor evidence="1 3">
        <name>pyridoxal 5'-phosphate</name>
        <dbReference type="ChEBI" id="CHEBI:597326"/>
    </cofactor>
</comment>
<comment type="caution">
    <text evidence="4">The sequence shown here is derived from an EMBL/GenBank/DDBJ whole genome shotgun (WGS) entry which is preliminary data.</text>
</comment>
<dbReference type="InterPro" id="IPR015424">
    <property type="entry name" value="PyrdxlP-dep_Trfase"/>
</dbReference>